<evidence type="ECO:0000313" key="2">
    <source>
        <dbReference type="EnsemblPlants" id="PAC:32978007.CDS.1"/>
    </source>
</evidence>
<dbReference type="Proteomes" id="UP000006727">
    <property type="component" value="Chromosome 6"/>
</dbReference>
<reference evidence="1 3" key="1">
    <citation type="journal article" date="2008" name="Science">
        <title>The Physcomitrella genome reveals evolutionary insights into the conquest of land by plants.</title>
        <authorList>
            <person name="Rensing S."/>
            <person name="Lang D."/>
            <person name="Zimmer A."/>
            <person name="Terry A."/>
            <person name="Salamov A."/>
            <person name="Shapiro H."/>
            <person name="Nishiyama T."/>
            <person name="Perroud P.-F."/>
            <person name="Lindquist E."/>
            <person name="Kamisugi Y."/>
            <person name="Tanahashi T."/>
            <person name="Sakakibara K."/>
            <person name="Fujita T."/>
            <person name="Oishi K."/>
            <person name="Shin-I T."/>
            <person name="Kuroki Y."/>
            <person name="Toyoda A."/>
            <person name="Suzuki Y."/>
            <person name="Hashimoto A."/>
            <person name="Yamaguchi K."/>
            <person name="Sugano A."/>
            <person name="Kohara Y."/>
            <person name="Fujiyama A."/>
            <person name="Anterola A."/>
            <person name="Aoki S."/>
            <person name="Ashton N."/>
            <person name="Barbazuk W.B."/>
            <person name="Barker E."/>
            <person name="Bennetzen J."/>
            <person name="Bezanilla M."/>
            <person name="Blankenship R."/>
            <person name="Cho S.H."/>
            <person name="Dutcher S."/>
            <person name="Estelle M."/>
            <person name="Fawcett J.A."/>
            <person name="Gundlach H."/>
            <person name="Hanada K."/>
            <person name="Heyl A."/>
            <person name="Hicks K.A."/>
            <person name="Hugh J."/>
            <person name="Lohr M."/>
            <person name="Mayer K."/>
            <person name="Melkozernov A."/>
            <person name="Murata T."/>
            <person name="Nelson D."/>
            <person name="Pils B."/>
            <person name="Prigge M."/>
            <person name="Reiss B."/>
            <person name="Renner T."/>
            <person name="Rombauts S."/>
            <person name="Rushton P."/>
            <person name="Sanderfoot A."/>
            <person name="Schween G."/>
            <person name="Shiu S.-H."/>
            <person name="Stueber K."/>
            <person name="Theodoulou F.L."/>
            <person name="Tu H."/>
            <person name="Van de Peer Y."/>
            <person name="Verrier P.J."/>
            <person name="Waters E."/>
            <person name="Wood A."/>
            <person name="Yang L."/>
            <person name="Cove D."/>
            <person name="Cuming A."/>
            <person name="Hasebe M."/>
            <person name="Lucas S."/>
            <person name="Mishler D.B."/>
            <person name="Reski R."/>
            <person name="Grigoriev I."/>
            <person name="Quatrano R.S."/>
            <person name="Boore J.L."/>
        </authorList>
    </citation>
    <scope>NUCLEOTIDE SEQUENCE [LARGE SCALE GENOMIC DNA]</scope>
    <source>
        <strain evidence="2 3">cv. Gransden 2004</strain>
    </source>
</reference>
<name>A0A2K1KET3_PHYPA</name>
<dbReference type="EnsemblPlants" id="Pp3c6_7440V3.2">
    <property type="protein sequence ID" value="PAC:32978008.CDS.1"/>
    <property type="gene ID" value="Pp3c6_7440"/>
</dbReference>
<keyword evidence="3" id="KW-1185">Reference proteome</keyword>
<evidence type="ECO:0000313" key="3">
    <source>
        <dbReference type="Proteomes" id="UP000006727"/>
    </source>
</evidence>
<protein>
    <submittedName>
        <fullName evidence="1 2">Uncharacterized protein</fullName>
    </submittedName>
</protein>
<dbReference type="Gramene" id="Pp3c6_7440V3.1">
    <property type="protein sequence ID" value="PAC:32978007.CDS.1"/>
    <property type="gene ID" value="Pp3c6_7440"/>
</dbReference>
<dbReference type="EnsemblPlants" id="Pp3c6_7440V3.1">
    <property type="protein sequence ID" value="PAC:32978007.CDS.1"/>
    <property type="gene ID" value="Pp3c6_7440"/>
</dbReference>
<dbReference type="AlphaFoldDB" id="A0A2K1KET3"/>
<dbReference type="EMBL" id="ABEU02000006">
    <property type="protein sequence ID" value="PNR52259.1"/>
    <property type="molecule type" value="Genomic_DNA"/>
</dbReference>
<organism evidence="1">
    <name type="scientific">Physcomitrium patens</name>
    <name type="common">Spreading-leaved earth moss</name>
    <name type="synonym">Physcomitrella patens</name>
    <dbReference type="NCBI Taxonomy" id="3218"/>
    <lineage>
        <taxon>Eukaryota</taxon>
        <taxon>Viridiplantae</taxon>
        <taxon>Streptophyta</taxon>
        <taxon>Embryophyta</taxon>
        <taxon>Bryophyta</taxon>
        <taxon>Bryophytina</taxon>
        <taxon>Bryopsida</taxon>
        <taxon>Funariidae</taxon>
        <taxon>Funariales</taxon>
        <taxon>Funariaceae</taxon>
        <taxon>Physcomitrium</taxon>
    </lineage>
</organism>
<dbReference type="InParanoid" id="A0A2K1KET3"/>
<evidence type="ECO:0000313" key="1">
    <source>
        <dbReference type="EMBL" id="PNR52259.1"/>
    </source>
</evidence>
<dbReference type="Gramene" id="Pp3c6_7440V3.2">
    <property type="protein sequence ID" value="PAC:32978008.CDS.1"/>
    <property type="gene ID" value="Pp3c6_7440"/>
</dbReference>
<dbReference type="PaxDb" id="3218-PP1S252_95V6.1"/>
<accession>A0A2K1KET3</accession>
<sequence>MRLPTMCMTEPLSETRSERRMLFCNSVLPSDTRRTAFSKAWHRRTPLPTSSLLLSACRILGVFAAHDVSSSIPFSMLVMVHLILDQNVSRAGS</sequence>
<reference evidence="2" key="3">
    <citation type="submission" date="2020-12" db="UniProtKB">
        <authorList>
            <consortium name="EnsemblPlants"/>
        </authorList>
    </citation>
    <scope>IDENTIFICATION</scope>
</reference>
<proteinExistence type="predicted"/>
<gene>
    <name evidence="1" type="ORF">PHYPA_008633</name>
</gene>
<reference evidence="1 3" key="2">
    <citation type="journal article" date="2018" name="Plant J.">
        <title>The Physcomitrella patens chromosome-scale assembly reveals moss genome structure and evolution.</title>
        <authorList>
            <person name="Lang D."/>
            <person name="Ullrich K.K."/>
            <person name="Murat F."/>
            <person name="Fuchs J."/>
            <person name="Jenkins J."/>
            <person name="Haas F.B."/>
            <person name="Piednoel M."/>
            <person name="Gundlach H."/>
            <person name="Van Bel M."/>
            <person name="Meyberg R."/>
            <person name="Vives C."/>
            <person name="Morata J."/>
            <person name="Symeonidi A."/>
            <person name="Hiss M."/>
            <person name="Muchero W."/>
            <person name="Kamisugi Y."/>
            <person name="Saleh O."/>
            <person name="Blanc G."/>
            <person name="Decker E.L."/>
            <person name="van Gessel N."/>
            <person name="Grimwood J."/>
            <person name="Hayes R.D."/>
            <person name="Graham S.W."/>
            <person name="Gunter L.E."/>
            <person name="McDaniel S.F."/>
            <person name="Hoernstein S.N.W."/>
            <person name="Larsson A."/>
            <person name="Li F.W."/>
            <person name="Perroud P.F."/>
            <person name="Phillips J."/>
            <person name="Ranjan P."/>
            <person name="Rokshar D.S."/>
            <person name="Rothfels C.J."/>
            <person name="Schneider L."/>
            <person name="Shu S."/>
            <person name="Stevenson D.W."/>
            <person name="Thummler F."/>
            <person name="Tillich M."/>
            <person name="Villarreal Aguilar J.C."/>
            <person name="Widiez T."/>
            <person name="Wong G.K."/>
            <person name="Wymore A."/>
            <person name="Zhang Y."/>
            <person name="Zimmer A.D."/>
            <person name="Quatrano R.S."/>
            <person name="Mayer K.F.X."/>
            <person name="Goodstein D."/>
            <person name="Casacuberta J.M."/>
            <person name="Vandepoele K."/>
            <person name="Reski R."/>
            <person name="Cuming A.C."/>
            <person name="Tuskan G.A."/>
            <person name="Maumus F."/>
            <person name="Salse J."/>
            <person name="Schmutz J."/>
            <person name="Rensing S.A."/>
        </authorList>
    </citation>
    <scope>NUCLEOTIDE SEQUENCE [LARGE SCALE GENOMIC DNA]</scope>
    <source>
        <strain evidence="2 3">cv. Gransden 2004</strain>
    </source>
</reference>